<feature type="domain" description="DUF1553" evidence="3">
    <location>
        <begin position="735"/>
        <end position="994"/>
    </location>
</feature>
<gene>
    <name evidence="5" type="ORF">SAMN05444359_12217</name>
</gene>
<evidence type="ECO:0000259" key="4">
    <source>
        <dbReference type="Pfam" id="PF07635"/>
    </source>
</evidence>
<dbReference type="InterPro" id="IPR011444">
    <property type="entry name" value="DUF1549"/>
</dbReference>
<dbReference type="InParanoid" id="A0A1H9KWE8"/>
<dbReference type="Pfam" id="PF07635">
    <property type="entry name" value="PSCyt1"/>
    <property type="match status" value="1"/>
</dbReference>
<dbReference type="Proteomes" id="UP000199021">
    <property type="component" value="Unassembled WGS sequence"/>
</dbReference>
<dbReference type="InterPro" id="IPR022655">
    <property type="entry name" value="DUF1553"/>
</dbReference>
<evidence type="ECO:0000313" key="6">
    <source>
        <dbReference type="Proteomes" id="UP000199021"/>
    </source>
</evidence>
<dbReference type="GO" id="GO:0009055">
    <property type="term" value="F:electron transfer activity"/>
    <property type="evidence" value="ECO:0007669"/>
    <property type="project" value="InterPro"/>
</dbReference>
<feature type="coiled-coil region" evidence="1">
    <location>
        <begin position="950"/>
        <end position="977"/>
    </location>
</feature>
<dbReference type="GO" id="GO:0004553">
    <property type="term" value="F:hydrolase activity, hydrolyzing O-glycosyl compounds"/>
    <property type="evidence" value="ECO:0007669"/>
    <property type="project" value="UniProtKB-ARBA"/>
</dbReference>
<dbReference type="PANTHER" id="PTHR35889:SF3">
    <property type="entry name" value="F-BOX DOMAIN-CONTAINING PROTEIN"/>
    <property type="match status" value="1"/>
</dbReference>
<dbReference type="SUPFAM" id="SSF46626">
    <property type="entry name" value="Cytochrome c"/>
    <property type="match status" value="1"/>
</dbReference>
<accession>A0A1H9KWE8</accession>
<dbReference type="EMBL" id="FOFB01000022">
    <property type="protein sequence ID" value="SER03388.1"/>
    <property type="molecule type" value="Genomic_DNA"/>
</dbReference>
<dbReference type="PANTHER" id="PTHR35889">
    <property type="entry name" value="CYCLOINULO-OLIGOSACCHARIDE FRUCTANOTRANSFERASE-RELATED"/>
    <property type="match status" value="1"/>
</dbReference>
<reference evidence="6" key="1">
    <citation type="submission" date="2016-10" db="EMBL/GenBank/DDBJ databases">
        <authorList>
            <person name="Varghese N."/>
            <person name="Submissions S."/>
        </authorList>
    </citation>
    <scope>NUCLEOTIDE SEQUENCE [LARGE SCALE GENOMIC DNA]</scope>
    <source>
        <strain evidence="6">DSM 24740</strain>
    </source>
</reference>
<protein>
    <submittedName>
        <fullName evidence="5">Planctomycete cytochrome C</fullName>
    </submittedName>
</protein>
<dbReference type="Gene3D" id="2.60.120.200">
    <property type="match status" value="1"/>
</dbReference>
<feature type="domain" description="Cytochrome C Planctomycete-type" evidence="4">
    <location>
        <begin position="37"/>
        <end position="99"/>
    </location>
</feature>
<dbReference type="Pfam" id="PF07583">
    <property type="entry name" value="PSCyt2"/>
    <property type="match status" value="1"/>
</dbReference>
<dbReference type="Pfam" id="PF13385">
    <property type="entry name" value="Laminin_G_3"/>
    <property type="match status" value="1"/>
</dbReference>
<name>A0A1H9KWE8_9BACT</name>
<dbReference type="STRING" id="478744.SAMN05444359_12217"/>
<feature type="domain" description="DUF1549" evidence="2">
    <location>
        <begin position="148"/>
        <end position="354"/>
    </location>
</feature>
<keyword evidence="6" id="KW-1185">Reference proteome</keyword>
<evidence type="ECO:0000256" key="1">
    <source>
        <dbReference type="SAM" id="Coils"/>
    </source>
</evidence>
<evidence type="ECO:0000259" key="3">
    <source>
        <dbReference type="Pfam" id="PF07587"/>
    </source>
</evidence>
<dbReference type="InterPro" id="IPR011429">
    <property type="entry name" value="Cyt_c_Planctomycete-type"/>
</dbReference>
<dbReference type="InterPro" id="IPR013320">
    <property type="entry name" value="ConA-like_dom_sf"/>
</dbReference>
<dbReference type="SUPFAM" id="SSF49899">
    <property type="entry name" value="Concanavalin A-like lectins/glucanases"/>
    <property type="match status" value="1"/>
</dbReference>
<evidence type="ECO:0000313" key="5">
    <source>
        <dbReference type="EMBL" id="SER03388.1"/>
    </source>
</evidence>
<keyword evidence="1" id="KW-0175">Coiled coil</keyword>
<dbReference type="Pfam" id="PF07587">
    <property type="entry name" value="PSD1"/>
    <property type="match status" value="1"/>
</dbReference>
<dbReference type="GO" id="GO:0020037">
    <property type="term" value="F:heme binding"/>
    <property type="evidence" value="ECO:0007669"/>
    <property type="project" value="InterPro"/>
</dbReference>
<sequence length="1049" mass="118580">MSNCGADLPEVVLAEMDHLPLRVDFNQHIRPILSDRCWSCHGPDEEARKAELRLDTEEGAFAALASGDGYALVAKHPNRSKVLARMISDDPEQVMPPPESKMTVSPKEVALIARWVEQGAEWKEHWAFLPVNEPEVPTNPEGYTARNEIDHFLNTRLKLEGLSANAPADSERLLRRLYLDLTGLPPSPEEMDAWLADPSDESYLTTVDKLLQTDAHAERLTMEWLDLARYADSHGMHADGWRLSWPYRDWVIKAFRQNMPFDQFVKEQIAGDLLPESGQDQKVASAFNRMHPMTAEGGVIGEEMRLTYVFDRVNTVATGLLGLTMDCSRCHDHKFDPLSQAEYYGFSAFFNNFHELGMIGDDGNYGPYLLLTDSTTAPLLAEYDRKLDKLQEARRKLAVSEEDLKAFLDKESVKPPRPDIHLPLENAKEIKGGQHIDGISWATKEWQLVQDTQRGKVAEFDHPYDDLYFDEGLGVTRTAEPISISLWVNTSKRDSSLTQTILGTAGAKNEGWQGMDFYLDESNRLNFRMIKVLPDDALHTRTTDSLEINRWYHLAFSYDGSGTADGVKLYIDGQQPAQHTVLDKLRGQSYPFNHAAWRKIKARKLRLGQAYREFTGENGIFLGRMDDVQIFNRALTPLEVARIKDPAYSPDRAVAKEHLLQRSPDHQQLLSEQRALKSRQIAITDTLGRMMTSLEMERPRATYVLDRGAYDAPRQRVLPSTPNSVLPFPEGFPKNRLGLANWMFLPEHPLTARVAVNRYWQLVFGQGLVDTPHDFGSQGALPSHPELLDYLAASFRDGGWNVRSLLRDLVLTEAYRRNSSVLPEVREKDPDNRLLASGPTSRMPAEMIRDNALAASGLMVPRVGGPSVRPYQPKGLWIQANSFSAKLLHYVPDTGEGQYRRSLYTFIKRTAPPPFMTNFDATGRDVCLVKRSKTNTPLQALNLLNDPQFVEAARVLAQRVQQEVSEEEEQLAQAFRLVSGRRARPEELSVIQALYEDEFRRFTSAPDLVDSLLTVGNYPIPEDLFSPKTAALTSVGNVLFSFDEAYVKR</sequence>
<feature type="coiled-coil region" evidence="1">
    <location>
        <begin position="380"/>
        <end position="410"/>
    </location>
</feature>
<proteinExistence type="predicted"/>
<dbReference type="GO" id="GO:0005975">
    <property type="term" value="P:carbohydrate metabolic process"/>
    <property type="evidence" value="ECO:0007669"/>
    <property type="project" value="UniProtKB-ARBA"/>
</dbReference>
<organism evidence="5 6">
    <name type="scientific">Neolewinella agarilytica</name>
    <dbReference type="NCBI Taxonomy" id="478744"/>
    <lineage>
        <taxon>Bacteria</taxon>
        <taxon>Pseudomonadati</taxon>
        <taxon>Bacteroidota</taxon>
        <taxon>Saprospiria</taxon>
        <taxon>Saprospirales</taxon>
        <taxon>Lewinellaceae</taxon>
        <taxon>Neolewinella</taxon>
    </lineage>
</organism>
<dbReference type="InterPro" id="IPR036909">
    <property type="entry name" value="Cyt_c-like_dom_sf"/>
</dbReference>
<evidence type="ECO:0000259" key="2">
    <source>
        <dbReference type="Pfam" id="PF07583"/>
    </source>
</evidence>
<dbReference type="AlphaFoldDB" id="A0A1H9KWE8"/>
<dbReference type="RefSeq" id="WP_217642183.1">
    <property type="nucleotide sequence ID" value="NZ_FOFB01000022.1"/>
</dbReference>